<evidence type="ECO:0000313" key="3">
    <source>
        <dbReference type="EMBL" id="PZM55070.1"/>
    </source>
</evidence>
<dbReference type="Gene3D" id="1.10.101.10">
    <property type="entry name" value="PGBD-like superfamily/PGBD"/>
    <property type="match status" value="1"/>
</dbReference>
<proteinExistence type="predicted"/>
<dbReference type="EMBL" id="FKLM01000093">
    <property type="protein sequence ID" value="SAM53611.1"/>
    <property type="molecule type" value="Genomic_DNA"/>
</dbReference>
<dbReference type="Gene3D" id="3.20.20.80">
    <property type="entry name" value="Glycosidases"/>
    <property type="match status" value="1"/>
</dbReference>
<name>A0A132Z0N5_ENTFC</name>
<organism evidence="2 7">
    <name type="scientific">Enterococcus faecium</name>
    <name type="common">Streptococcus faecium</name>
    <dbReference type="NCBI Taxonomy" id="1352"/>
    <lineage>
        <taxon>Bacteria</taxon>
        <taxon>Bacillati</taxon>
        <taxon>Bacillota</taxon>
        <taxon>Bacilli</taxon>
        <taxon>Lactobacillales</taxon>
        <taxon>Enterococcaceae</taxon>
        <taxon>Enterococcus</taxon>
    </lineage>
</organism>
<sequence>MDEMVLSTQKWLNKKYSNVTGFDKVPENGRTGWPTIYGLIEGLQVELGITNLVANFGPTTEKMYDNQVTPKWGKNLPKNIVFLIQGAFWCKGINPGGFDGVYTPYLDTAVKELQTDAGFNGSAVTGVLDAKWAKALFDMSAFVLVPGGDSKIRKMQQWLNVNYLEYTGIMPCDGIYQRNSNQALIFALQAELGYSPSEATGSYGNGTTSKTYPVSEGNSGNYVRIIQYGLYVNGYFEDGTFDGIFTKYMGLEVLAFRKFMVLPEYTEIADVVVIKGLLSSAGDIRRSADGADTSTQLTRSQIQTLVDNDIKIVGRYLTGTVGIGKDERNKYLTTEELNNIFSKNLSVFPIYQDGGAALAYFTYDRGLSDGKKAIDAAKNLNIPLTTVIYFAVDLDMLGEEILAYAGEYFKGVSAVMSYSGYQTGVYGTRNVCSQIINNGYASFAFVSDMSTGYSGNLGFPMPRQWSFDQFVEFTIGSGNGAVGIDLIATSGRDSGFNELSNDTNNDNYIAKYNQKVINQMVRAYQYLSQAGLDNPWNPHLTFYRYVNYSGLSWDIISSPVTEHDRKIYDEYRNKLTNSEGLYNYFIDPNTGSIIGLPHLIVTLQSQMFLADTINDSVSDFAGWLGDLMTCWGEVKKLGIQMEQGVFALVGTAAGGTFSLEDLYQDVDAVNVYTLAKRNSDSTALSALKTYYCDKGAIDRFNQFVKNRFGSSDKIASVTNSLLENDETVDILGVGIISFFIDKIVNNSLGTDFTYLDFIGDEGKVANGFSEKIIQFQENRSKLN</sequence>
<dbReference type="InterPro" id="IPR017853">
    <property type="entry name" value="GH"/>
</dbReference>
<dbReference type="Proteomes" id="UP000469871">
    <property type="component" value="Unassembled WGS sequence"/>
</dbReference>
<evidence type="ECO:0000313" key="4">
    <source>
        <dbReference type="EMBL" id="SAM53611.1"/>
    </source>
</evidence>
<dbReference type="RefSeq" id="WP_000344083.1">
    <property type="nucleotide sequence ID" value="NZ_AP022342.1"/>
</dbReference>
<feature type="domain" description="Rv2525c-like glycoside hydrolase-like" evidence="1">
    <location>
        <begin position="303"/>
        <end position="478"/>
    </location>
</feature>
<dbReference type="Proteomes" id="UP000183509">
    <property type="component" value="Unassembled WGS sequence"/>
</dbReference>
<dbReference type="CDD" id="cd06418">
    <property type="entry name" value="GH25_BacA-like"/>
    <property type="match status" value="1"/>
</dbReference>
<accession>A0A132Z0N5</accession>
<dbReference type="EMBL" id="QHGU01000066">
    <property type="protein sequence ID" value="PZM55070.1"/>
    <property type="molecule type" value="Genomic_DNA"/>
</dbReference>
<reference evidence="4 5" key="1">
    <citation type="submission" date="2016-04" db="EMBL/GenBank/DDBJ databases">
        <authorList>
            <person name="Millard A."/>
        </authorList>
    </citation>
    <scope>NUCLEOTIDE SEQUENCE [LARGE SCALE GENOMIC DNA]</scope>
    <source>
        <strain evidence="4">Isolate 22</strain>
    </source>
</reference>
<dbReference type="STRING" id="1352.AL014_01105"/>
<comment type="caution">
    <text evidence="2">The sequence shown here is derived from an EMBL/GenBank/DDBJ whole genome shotgun (WGS) entry which is preliminary data.</text>
</comment>
<dbReference type="SUPFAM" id="SSF51445">
    <property type="entry name" value="(Trans)glycosidases"/>
    <property type="match status" value="1"/>
</dbReference>
<evidence type="ECO:0000313" key="6">
    <source>
        <dbReference type="Proteomes" id="UP000249070"/>
    </source>
</evidence>
<dbReference type="InterPro" id="IPR036365">
    <property type="entry name" value="PGBD-like_sf"/>
</dbReference>
<gene>
    <name evidence="3" type="ORF">DKP91_11415</name>
    <name evidence="4" type="ORF">DTPHA_602832</name>
    <name evidence="2" type="ORF">GBM73_15165</name>
</gene>
<dbReference type="Proteomes" id="UP000249070">
    <property type="component" value="Unassembled WGS sequence"/>
</dbReference>
<evidence type="ECO:0000313" key="2">
    <source>
        <dbReference type="EMBL" id="KAB7572715.1"/>
    </source>
</evidence>
<dbReference type="SUPFAM" id="SSF47090">
    <property type="entry name" value="PGBD-like"/>
    <property type="match status" value="1"/>
</dbReference>
<evidence type="ECO:0000313" key="7">
    <source>
        <dbReference type="Proteomes" id="UP000469871"/>
    </source>
</evidence>
<dbReference type="EMBL" id="WEFP01000003">
    <property type="protein sequence ID" value="KAB7572715.1"/>
    <property type="molecule type" value="Genomic_DNA"/>
</dbReference>
<dbReference type="AlphaFoldDB" id="A0A132Z0N5"/>
<protein>
    <submittedName>
        <fullName evidence="2">DUF1906 domain-containing protein</fullName>
    </submittedName>
    <submittedName>
        <fullName evidence="4">Peptidoglycan binding domain protein</fullName>
    </submittedName>
</protein>
<dbReference type="InterPro" id="IPR036366">
    <property type="entry name" value="PGBDSf"/>
</dbReference>
<reference evidence="3 6" key="2">
    <citation type="submission" date="2018-05" db="EMBL/GenBank/DDBJ databases">
        <title>Vancomycin-resistant Enterococcus faecium strain from Chelyabinsk, Russia.</title>
        <authorList>
            <person name="Gostev V."/>
            <person name="Goncharov A."/>
            <person name="Kolodzhieva V."/>
            <person name="Suvorov A."/>
            <person name="Sidorenko S."/>
            <person name="Zueva L."/>
        </authorList>
    </citation>
    <scope>NUCLEOTIDE SEQUENCE [LARGE SCALE GENOMIC DNA]</scope>
    <source>
        <strain evidence="3 6">20</strain>
    </source>
</reference>
<dbReference type="InterPro" id="IPR015020">
    <property type="entry name" value="Rv2525c-like_Glyco_Hydro-like"/>
</dbReference>
<evidence type="ECO:0000313" key="5">
    <source>
        <dbReference type="Proteomes" id="UP000183509"/>
    </source>
</evidence>
<dbReference type="Pfam" id="PF08924">
    <property type="entry name" value="Rv2525c_GlyHyd-like"/>
    <property type="match status" value="1"/>
</dbReference>
<reference evidence="2 7" key="3">
    <citation type="submission" date="2019-10" db="EMBL/GenBank/DDBJ databases">
        <title>Evolutionary dynamics of vancomycin-resistant Enterococcus faecium during gastrointestinal tract colonization and bloodstream infection in immunocompromised pediatric patients.</title>
        <authorList>
            <person name="Chilambi G.S."/>
            <person name="Nordstrom H.R."/>
            <person name="Evans D.R."/>
            <person name="Ferrolino J."/>
            <person name="Hayden R.T."/>
            <person name="Maron G.M."/>
            <person name="Vo A.N."/>
            <person name="Gilmore M.S."/>
            <person name="Wolf J."/>
            <person name="Rosch J.W."/>
            <person name="Van Tyne D."/>
        </authorList>
    </citation>
    <scope>NUCLEOTIDE SEQUENCE [LARGE SCALE GENOMIC DNA]</scope>
    <source>
        <strain evidence="2 7">VRECG27</strain>
    </source>
</reference>
<evidence type="ECO:0000259" key="1">
    <source>
        <dbReference type="Pfam" id="PF08924"/>
    </source>
</evidence>